<dbReference type="Proteomes" id="UP000183567">
    <property type="component" value="Unassembled WGS sequence"/>
</dbReference>
<reference evidence="20 21" key="1">
    <citation type="submission" date="2016-03" db="EMBL/GenBank/DDBJ databases">
        <title>Comparative genomics of the ectomycorrhizal sister species Rhizopogon vinicolor and Rhizopogon vesiculosus (Basidiomycota: Boletales) reveals a divergence of the mating type B locus.</title>
        <authorList>
            <person name="Mujic A.B."/>
            <person name="Kuo A."/>
            <person name="Tritt A."/>
            <person name="Lipzen A."/>
            <person name="Chen C."/>
            <person name="Johnson J."/>
            <person name="Sharma A."/>
            <person name="Barry K."/>
            <person name="Grigoriev I.V."/>
            <person name="Spatafora J.W."/>
        </authorList>
    </citation>
    <scope>NUCLEOTIDE SEQUENCE [LARGE SCALE GENOMIC DNA]</scope>
    <source>
        <strain evidence="20 21">AM-OR11-056</strain>
    </source>
</reference>
<feature type="binding site" evidence="14">
    <location>
        <begin position="355"/>
        <end position="356"/>
    </location>
    <ligand>
        <name>UDP-alpha-D-glucose</name>
        <dbReference type="ChEBI" id="CHEBI:58885"/>
        <note>ligand shared between dimeric partners</note>
    </ligand>
</feature>
<comment type="cofactor">
    <cofactor evidence="15">
        <name>Zn(2+)</name>
        <dbReference type="ChEBI" id="CHEBI:29105"/>
    </cofactor>
    <text evidence="15">Binds 1 zinc ion per subunit.</text>
</comment>
<dbReference type="Gene3D" id="3.30.428.10">
    <property type="entry name" value="HIT-like"/>
    <property type="match status" value="2"/>
</dbReference>
<comment type="similarity">
    <text evidence="3 17">Belongs to the galactose-1-phosphate uridylyltransferase type 1 family.</text>
</comment>
<evidence type="ECO:0000256" key="9">
    <source>
        <dbReference type="ARBA" id="ARBA00022723"/>
    </source>
</evidence>
<feature type="binding site" description="in other chain" evidence="14">
    <location>
        <begin position="177"/>
        <end position="179"/>
    </location>
    <ligand>
        <name>UDP-alpha-D-glucose</name>
        <dbReference type="ChEBI" id="CHEBI:58885"/>
        <note>ligand shared between dimeric partners</note>
    </ligand>
</feature>
<feature type="binding site" evidence="15">
    <location>
        <position position="70"/>
    </location>
    <ligand>
        <name>Zn(2+)</name>
        <dbReference type="ChEBI" id="CHEBI:29105"/>
    </ligand>
</feature>
<dbReference type="AlphaFoldDB" id="A0A1J8PV41"/>
<dbReference type="UniPathway" id="UPA00214"/>
<feature type="binding site" description="in other chain" evidence="14">
    <location>
        <position position="171"/>
    </location>
    <ligand>
        <name>UDP-alpha-D-glucose</name>
        <dbReference type="ChEBI" id="CHEBI:58885"/>
        <note>ligand shared between dimeric partners</note>
    </ligand>
</feature>
<dbReference type="CDD" id="cd00608">
    <property type="entry name" value="GalT"/>
    <property type="match status" value="1"/>
</dbReference>
<comment type="cofactor">
    <cofactor evidence="16">
        <name>Fe cation</name>
        <dbReference type="ChEBI" id="CHEBI:24875"/>
    </cofactor>
    <text evidence="16">Binds 1 Fe cation per subunit.</text>
</comment>
<keyword evidence="7 17" id="KW-0808">Transferase</keyword>
<evidence type="ECO:0000256" key="4">
    <source>
        <dbReference type="ARBA" id="ARBA00011738"/>
    </source>
</evidence>
<feature type="binding site" description="in other chain" evidence="14">
    <location>
        <position position="385"/>
    </location>
    <ligand>
        <name>UDP-alpha-D-glucose</name>
        <dbReference type="ChEBI" id="CHEBI:58885"/>
        <note>ligand shared between dimeric partners</note>
    </ligand>
</feature>
<feature type="domain" description="Galactose-1-phosphate uridyl transferase N-terminal" evidence="18">
    <location>
        <begin position="30"/>
        <end position="194"/>
    </location>
</feature>
<evidence type="ECO:0000256" key="10">
    <source>
        <dbReference type="ARBA" id="ARBA00022833"/>
    </source>
</evidence>
<feature type="active site" description="Tele-UMP-histidine intermediate" evidence="13">
    <location>
        <position position="184"/>
    </location>
</feature>
<accession>A0A1J8PV41</accession>
<feature type="binding site" description="in other chain" evidence="14">
    <location>
        <position position="76"/>
    </location>
    <ligand>
        <name>UDP-alpha-D-glucose</name>
        <dbReference type="ChEBI" id="CHEBI:58885"/>
        <note>ligand shared between dimeric partners</note>
    </ligand>
</feature>
<dbReference type="Pfam" id="PF02744">
    <property type="entry name" value="GalP_UDP_tr_C"/>
    <property type="match status" value="1"/>
</dbReference>
<dbReference type="GO" id="GO:0008270">
    <property type="term" value="F:zinc ion binding"/>
    <property type="evidence" value="ECO:0007669"/>
    <property type="project" value="InterPro"/>
</dbReference>
<dbReference type="InterPro" id="IPR001937">
    <property type="entry name" value="GalP_UDPtransf1"/>
</dbReference>
<evidence type="ECO:0000313" key="20">
    <source>
        <dbReference type="EMBL" id="OJA11595.1"/>
    </source>
</evidence>
<feature type="binding site" evidence="16">
    <location>
        <position position="340"/>
    </location>
    <ligand>
        <name>Fe cation</name>
        <dbReference type="ChEBI" id="CHEBI:24875"/>
    </ligand>
</feature>
<keyword evidence="8 17" id="KW-0548">Nucleotidyltransferase</keyword>
<dbReference type="STRING" id="180088.A0A1J8PV41"/>
<dbReference type="InterPro" id="IPR005849">
    <property type="entry name" value="GalP_Utransf_N"/>
</dbReference>
<comment type="pathway">
    <text evidence="2 17">Carbohydrate metabolism; galactose metabolism.</text>
</comment>
<keyword evidence="12 17" id="KW-0119">Carbohydrate metabolism</keyword>
<feature type="domain" description="Galactose-1-phosphate uridyl transferase C-terminal" evidence="19">
    <location>
        <begin position="224"/>
        <end position="359"/>
    </location>
</feature>
<evidence type="ECO:0000256" key="1">
    <source>
        <dbReference type="ARBA" id="ARBA00001107"/>
    </source>
</evidence>
<evidence type="ECO:0000256" key="14">
    <source>
        <dbReference type="PIRSR" id="PIRSR000808-2"/>
    </source>
</evidence>
<proteinExistence type="inferred from homology"/>
<comment type="subunit">
    <text evidence="4">Homodimer.</text>
</comment>
<dbReference type="EMBL" id="LVVM01004998">
    <property type="protein sequence ID" value="OJA11595.1"/>
    <property type="molecule type" value="Genomic_DNA"/>
</dbReference>
<evidence type="ECO:0000256" key="13">
    <source>
        <dbReference type="PIRSR" id="PIRSR000808-1"/>
    </source>
</evidence>
<evidence type="ECO:0000256" key="6">
    <source>
        <dbReference type="ARBA" id="ARBA00016340"/>
    </source>
</evidence>
<evidence type="ECO:0000313" key="21">
    <source>
        <dbReference type="Proteomes" id="UP000183567"/>
    </source>
</evidence>
<dbReference type="FunFam" id="3.30.428.10:FF:000002">
    <property type="entry name" value="Galactose-1-phosphate uridylyltransferase"/>
    <property type="match status" value="1"/>
</dbReference>
<dbReference type="SUPFAM" id="SSF54197">
    <property type="entry name" value="HIT-like"/>
    <property type="match status" value="2"/>
</dbReference>
<evidence type="ECO:0000256" key="11">
    <source>
        <dbReference type="ARBA" id="ARBA00023144"/>
    </source>
</evidence>
<gene>
    <name evidence="20" type="ORF">AZE42_01950</name>
</gene>
<dbReference type="InterPro" id="IPR019779">
    <property type="entry name" value="GalP_UDPtransf1_His-AS"/>
</dbReference>
<dbReference type="NCBIfam" id="TIGR00209">
    <property type="entry name" value="galT_1"/>
    <property type="match status" value="1"/>
</dbReference>
<feature type="binding site" description="in other chain" evidence="14">
    <location>
        <begin position="92"/>
        <end position="93"/>
    </location>
    <ligand>
        <name>UDP-alpha-D-glucose</name>
        <dbReference type="ChEBI" id="CHEBI:58885"/>
        <note>ligand shared between dimeric partners</note>
    </ligand>
</feature>
<dbReference type="EC" id="2.7.7.12" evidence="5 17"/>
<organism evidence="20 21">
    <name type="scientific">Rhizopogon vesiculosus</name>
    <dbReference type="NCBI Taxonomy" id="180088"/>
    <lineage>
        <taxon>Eukaryota</taxon>
        <taxon>Fungi</taxon>
        <taxon>Dikarya</taxon>
        <taxon>Basidiomycota</taxon>
        <taxon>Agaricomycotina</taxon>
        <taxon>Agaricomycetes</taxon>
        <taxon>Agaricomycetidae</taxon>
        <taxon>Boletales</taxon>
        <taxon>Suillineae</taxon>
        <taxon>Rhizopogonaceae</taxon>
        <taxon>Rhizopogon</taxon>
    </lineage>
</organism>
<comment type="catalytic activity">
    <reaction evidence="1 17">
        <text>alpha-D-galactose 1-phosphate + UDP-alpha-D-glucose = alpha-D-glucose 1-phosphate + UDP-alpha-D-galactose</text>
        <dbReference type="Rhea" id="RHEA:13989"/>
        <dbReference type="ChEBI" id="CHEBI:58336"/>
        <dbReference type="ChEBI" id="CHEBI:58601"/>
        <dbReference type="ChEBI" id="CHEBI:58885"/>
        <dbReference type="ChEBI" id="CHEBI:66914"/>
        <dbReference type="EC" id="2.7.7.12"/>
    </reaction>
</comment>
<sequence length="417" mass="46988">MEHFDTTSHPHRRCDLKRDNINGYDTVLDNPLTNIHVLVSAHRTKRPWLGQTEPTEPSNLPQYDPACYLCPGNTRAGGKVNEVYTSTMVFENDYAAVLPPPGPVTPPAAHPLLTVEPIQGGCDVVCFHPRHDLSLPTLSLSDVENIVDEWTRVYMKRGTEPGIKYVQIFENKGAMMGCSNPHPHSQVWSLSVVPTIPTKELASLHNYASTTHVRSGVPTGPDGHACLLCEYVHHELTVPGDEGRLVITNEHFVALVPWWAYWPFEIMVLPYKRHISSLVHLTTDEKHAFADIMSRVTKRYDNLFSCSFAYAMGIHQRPIPPRRDVDGIFVQDADDIAHLHVHFEPPLLRSASVRKFLAGCVSSQVVDLSMQFNIADRFEVMAEPQRDLTPEQAARKLRDCSEVHYLHTAQQRDMESA</sequence>
<feature type="binding site" evidence="15">
    <location>
        <position position="182"/>
    </location>
    <ligand>
        <name>Zn(2+)</name>
        <dbReference type="ChEBI" id="CHEBI:29105"/>
    </ligand>
</feature>
<dbReference type="PROSITE" id="PS00117">
    <property type="entry name" value="GAL_P_UDP_TRANSF_I"/>
    <property type="match status" value="1"/>
</dbReference>
<evidence type="ECO:0000259" key="19">
    <source>
        <dbReference type="Pfam" id="PF02744"/>
    </source>
</evidence>
<dbReference type="GO" id="GO:0033499">
    <property type="term" value="P:galactose catabolic process via UDP-galactose, Leloir pathway"/>
    <property type="evidence" value="ECO:0007669"/>
    <property type="project" value="TreeGrafter"/>
</dbReference>
<dbReference type="GO" id="GO:0008108">
    <property type="term" value="F:UDP-glucose:hexose-1-phosphate uridylyltransferase activity"/>
    <property type="evidence" value="ECO:0007669"/>
    <property type="project" value="UniProtKB-EC"/>
</dbReference>
<feature type="binding site" evidence="15">
    <location>
        <position position="131"/>
    </location>
    <ligand>
        <name>Zn(2+)</name>
        <dbReference type="ChEBI" id="CHEBI:29105"/>
    </ligand>
</feature>
<evidence type="ECO:0000256" key="15">
    <source>
        <dbReference type="PIRSR" id="PIRSR000808-3"/>
    </source>
</evidence>
<evidence type="ECO:0000256" key="2">
    <source>
        <dbReference type="ARBA" id="ARBA00004947"/>
    </source>
</evidence>
<dbReference type="PIRSF" id="PIRSF000808">
    <property type="entry name" value="GalT"/>
    <property type="match status" value="1"/>
</dbReference>
<evidence type="ECO:0000256" key="5">
    <source>
        <dbReference type="ARBA" id="ARBA00012384"/>
    </source>
</evidence>
<keyword evidence="16" id="KW-0408">Iron</keyword>
<feature type="binding site" evidence="15">
    <location>
        <position position="67"/>
    </location>
    <ligand>
        <name>Zn(2+)</name>
        <dbReference type="ChEBI" id="CHEBI:29105"/>
    </ligand>
</feature>
<dbReference type="InterPro" id="IPR036265">
    <property type="entry name" value="HIT-like_sf"/>
</dbReference>
<dbReference type="PANTHER" id="PTHR11943">
    <property type="entry name" value="GALACTOSE-1-PHOSPHATE URIDYLYLTRANSFERASE"/>
    <property type="match status" value="1"/>
</dbReference>
<dbReference type="InterPro" id="IPR005850">
    <property type="entry name" value="GalP_Utransf_C"/>
</dbReference>
<dbReference type="OrthoDB" id="418412at2759"/>
<keyword evidence="10 15" id="KW-0862">Zinc</keyword>
<evidence type="ECO:0000256" key="17">
    <source>
        <dbReference type="RuleBase" id="RU000506"/>
    </source>
</evidence>
<evidence type="ECO:0000256" key="3">
    <source>
        <dbReference type="ARBA" id="ARBA00010951"/>
    </source>
</evidence>
<evidence type="ECO:0000256" key="12">
    <source>
        <dbReference type="ARBA" id="ARBA00023277"/>
    </source>
</evidence>
<evidence type="ECO:0000256" key="16">
    <source>
        <dbReference type="PIRSR" id="PIRSR000808-4"/>
    </source>
</evidence>
<name>A0A1J8PV41_9AGAM</name>
<dbReference type="Pfam" id="PF01087">
    <property type="entry name" value="GalP_UDP_transf"/>
    <property type="match status" value="1"/>
</dbReference>
<comment type="caution">
    <text evidence="20">The sequence shown here is derived from an EMBL/GenBank/DDBJ whole genome shotgun (WGS) entry which is preliminary data.</text>
</comment>
<feature type="binding site" evidence="14">
    <location>
        <begin position="378"/>
        <end position="379"/>
    </location>
    <ligand>
        <name>UDP-alpha-D-glucose</name>
        <dbReference type="ChEBI" id="CHEBI:58885"/>
        <note>ligand shared between dimeric partners</note>
    </ligand>
</feature>
<feature type="binding site" evidence="16">
    <location>
        <position position="342"/>
    </location>
    <ligand>
        <name>Fe cation</name>
        <dbReference type="ChEBI" id="CHEBI:24875"/>
    </ligand>
</feature>
<protein>
    <recommendedName>
        <fullName evidence="6 17">Galactose-1-phosphate uridylyltransferase</fullName>
        <ecNumber evidence="5 17">2.7.7.12</ecNumber>
    </recommendedName>
</protein>
<evidence type="ECO:0000256" key="7">
    <source>
        <dbReference type="ARBA" id="ARBA00022679"/>
    </source>
</evidence>
<feature type="binding site" description="in other chain" evidence="14">
    <location>
        <position position="186"/>
    </location>
    <ligand>
        <name>UDP-alpha-D-glucose</name>
        <dbReference type="ChEBI" id="CHEBI:58885"/>
        <note>ligand shared between dimeric partners</note>
    </ligand>
</feature>
<feature type="binding site" evidence="14">
    <location>
        <begin position="43"/>
        <end position="46"/>
    </location>
    <ligand>
        <name>UDP-alpha-D-glucose</name>
        <dbReference type="ChEBI" id="CHEBI:58885"/>
        <note>ligand shared between dimeric partners</note>
    </ligand>
</feature>
<dbReference type="GO" id="GO:0005737">
    <property type="term" value="C:cytoplasm"/>
    <property type="evidence" value="ECO:0007669"/>
    <property type="project" value="TreeGrafter"/>
</dbReference>
<keyword evidence="9 15" id="KW-0479">Metal-binding</keyword>
<feature type="binding site" evidence="16">
    <location>
        <position position="315"/>
    </location>
    <ligand>
        <name>Fe cation</name>
        <dbReference type="ChEBI" id="CHEBI:24875"/>
    </ligand>
</feature>
<evidence type="ECO:0000256" key="8">
    <source>
        <dbReference type="ARBA" id="ARBA00022695"/>
    </source>
</evidence>
<keyword evidence="11 17" id="KW-0299">Galactose metabolism</keyword>
<evidence type="ECO:0000259" key="18">
    <source>
        <dbReference type="Pfam" id="PF01087"/>
    </source>
</evidence>
<dbReference type="PANTHER" id="PTHR11943:SF1">
    <property type="entry name" value="GALACTOSE-1-PHOSPHATE URIDYLYLTRANSFERASE"/>
    <property type="match status" value="1"/>
</dbReference>
<keyword evidence="21" id="KW-1185">Reference proteome</keyword>
<feature type="binding site" evidence="16">
    <location>
        <position position="200"/>
    </location>
    <ligand>
        <name>Fe cation</name>
        <dbReference type="ChEBI" id="CHEBI:24875"/>
    </ligand>
</feature>